<protein>
    <recommendedName>
        <fullName evidence="3">Phospholipase C/D domain-containing protein</fullName>
    </recommendedName>
</protein>
<evidence type="ECO:0008006" key="3">
    <source>
        <dbReference type="Google" id="ProtNLM"/>
    </source>
</evidence>
<proteinExistence type="predicted"/>
<reference evidence="1" key="2">
    <citation type="journal article" date="2021" name="PeerJ">
        <title>Extensive microbial diversity within the chicken gut microbiome revealed by metagenomics and culture.</title>
        <authorList>
            <person name="Gilroy R."/>
            <person name="Ravi A."/>
            <person name="Getino M."/>
            <person name="Pursley I."/>
            <person name="Horton D.L."/>
            <person name="Alikhan N.F."/>
            <person name="Baker D."/>
            <person name="Gharbi K."/>
            <person name="Hall N."/>
            <person name="Watson M."/>
            <person name="Adriaenssens E.M."/>
            <person name="Foster-Nyarko E."/>
            <person name="Jarju S."/>
            <person name="Secka A."/>
            <person name="Antonio M."/>
            <person name="Oren A."/>
            <person name="Chaudhuri R.R."/>
            <person name="La Ragione R."/>
            <person name="Hildebrand F."/>
            <person name="Pallen M.J."/>
        </authorList>
    </citation>
    <scope>NUCLEOTIDE SEQUENCE</scope>
    <source>
        <strain evidence="1">ChiGjej1B1-22543</strain>
    </source>
</reference>
<dbReference type="Proteomes" id="UP000824070">
    <property type="component" value="Unassembled WGS sequence"/>
</dbReference>
<accession>A0A9D1LMU7</accession>
<comment type="caution">
    <text evidence="1">The sequence shown here is derived from an EMBL/GenBank/DDBJ whole genome shotgun (WGS) entry which is preliminary data.</text>
</comment>
<dbReference type="AlphaFoldDB" id="A0A9D1LMU7"/>
<evidence type="ECO:0000313" key="2">
    <source>
        <dbReference type="Proteomes" id="UP000824070"/>
    </source>
</evidence>
<sequence>MPAALTHHILALRALESLTDVRPEPFLLGAQGPDPFFYYATLPWGEKAGKERINAVGERLHHTDVSVPYSTIYERADEDGRSLVKGLWLHYCLDRVAHPYVFYRSGFDADGQLVGYYKFAHGKLEAYIDKLLAKREGKFRNPGRLFDFSREELERFSLLFDGIEGAEAGDYVASVNAFCRTERFLFSMTGAKRILFRLVGKYSLAYGMSYPASLRQAKELDVLNLSHSTWKVPESGEERTDSFPELLDQALLDYLRIYPLIDHNDVEGLSRFVDRTDHDGCHFGKTMRHCDVAFGNMEAGYEGKRG</sequence>
<reference evidence="1" key="1">
    <citation type="submission" date="2020-10" db="EMBL/GenBank/DDBJ databases">
        <authorList>
            <person name="Gilroy R."/>
        </authorList>
    </citation>
    <scope>NUCLEOTIDE SEQUENCE</scope>
    <source>
        <strain evidence="1">ChiGjej1B1-22543</strain>
    </source>
</reference>
<evidence type="ECO:0000313" key="1">
    <source>
        <dbReference type="EMBL" id="HIU44763.1"/>
    </source>
</evidence>
<name>A0A9D1LMU7_9FIRM</name>
<gene>
    <name evidence="1" type="ORF">IAC52_00480</name>
</gene>
<organism evidence="1 2">
    <name type="scientific">Candidatus Alloenteromonas pullicola</name>
    <dbReference type="NCBI Taxonomy" id="2840784"/>
    <lineage>
        <taxon>Bacteria</taxon>
        <taxon>Bacillati</taxon>
        <taxon>Bacillota</taxon>
        <taxon>Bacillota incertae sedis</taxon>
        <taxon>Candidatus Alloenteromonas</taxon>
    </lineage>
</organism>
<dbReference type="EMBL" id="DVMV01000005">
    <property type="protein sequence ID" value="HIU44763.1"/>
    <property type="molecule type" value="Genomic_DNA"/>
</dbReference>